<evidence type="ECO:0000256" key="4">
    <source>
        <dbReference type="ARBA" id="ARBA00022989"/>
    </source>
</evidence>
<accession>A0A1H1PD86</accession>
<dbReference type="SUPFAM" id="SSF50182">
    <property type="entry name" value="Sm-like ribonucleoproteins"/>
    <property type="match status" value="1"/>
</dbReference>
<dbReference type="InterPro" id="IPR006685">
    <property type="entry name" value="MscS_channel_2nd"/>
</dbReference>
<dbReference type="InterPro" id="IPR010920">
    <property type="entry name" value="LSM_dom_sf"/>
</dbReference>
<dbReference type="SUPFAM" id="SSF82861">
    <property type="entry name" value="Mechanosensitive channel protein MscS (YggB), transmembrane region"/>
    <property type="match status" value="1"/>
</dbReference>
<evidence type="ECO:0000256" key="5">
    <source>
        <dbReference type="ARBA" id="ARBA00023136"/>
    </source>
</evidence>
<feature type="transmembrane region" description="Helical" evidence="6">
    <location>
        <begin position="149"/>
        <end position="168"/>
    </location>
</feature>
<dbReference type="GO" id="GO:0016020">
    <property type="term" value="C:membrane"/>
    <property type="evidence" value="ECO:0007669"/>
    <property type="project" value="UniProtKB-SubCell"/>
</dbReference>
<keyword evidence="4 6" id="KW-1133">Transmembrane helix</keyword>
<keyword evidence="3 6" id="KW-0812">Transmembrane</keyword>
<sequence>MRLVIRAVVVLLVSGVAARLVAGLLVKATSRVSFVRQLTEQLQKPISWIVPLVALQMVLRAAADDLPLLGPARHLTALLIIALMTWAATRVVRAVEKFLLLRHPVDVADNLRARRIQTQTRVLVRTMNLFLVFFGVAAMLTTFPGAKQIGTGLMASAGVAGLAIGFAAKPVLGNLIAGIQIAMTQPIRLDDVVVVEGEWGRIEEITGTYVVVRIWDERRLIVPLQYFIEQPFQNWTRQTSSILGSVFLWTDYSLPLEPLKQELARLCEAVPEMWDGRVQVLQVTDATDKVIQLRALASSRNSSLNWDLRCYLREQLIAYINREHPECLPRTRATISNATTHVSGEQI</sequence>
<dbReference type="Gene3D" id="2.30.30.60">
    <property type="match status" value="1"/>
</dbReference>
<dbReference type="EMBL" id="LT629763">
    <property type="protein sequence ID" value="SDS09087.1"/>
    <property type="molecule type" value="Genomic_DNA"/>
</dbReference>
<dbReference type="Proteomes" id="UP000243413">
    <property type="component" value="Chromosome I"/>
</dbReference>
<dbReference type="InterPro" id="IPR023408">
    <property type="entry name" value="MscS_beta-dom_sf"/>
</dbReference>
<proteinExistence type="inferred from homology"/>
<dbReference type="Gene3D" id="1.10.287.1260">
    <property type="match status" value="1"/>
</dbReference>
<protein>
    <submittedName>
        <fullName evidence="8">Mechanosensitive ion channel</fullName>
    </submittedName>
</protein>
<reference evidence="9" key="1">
    <citation type="submission" date="2016-10" db="EMBL/GenBank/DDBJ databases">
        <authorList>
            <person name="Varghese N."/>
            <person name="Submissions S."/>
        </authorList>
    </citation>
    <scope>NUCLEOTIDE SEQUENCE [LARGE SCALE GENOMIC DNA]</scope>
    <source>
        <strain evidence="9">JCM 14963</strain>
    </source>
</reference>
<name>A0A1H1PD86_9GAMM</name>
<feature type="domain" description="Mechanosensitive ion channel MscS" evidence="7">
    <location>
        <begin position="171"/>
        <end position="237"/>
    </location>
</feature>
<dbReference type="AlphaFoldDB" id="A0A1H1PD86"/>
<feature type="transmembrane region" description="Helical" evidence="6">
    <location>
        <begin position="6"/>
        <end position="26"/>
    </location>
</feature>
<dbReference type="GO" id="GO:0008381">
    <property type="term" value="F:mechanosensitive monoatomic ion channel activity"/>
    <property type="evidence" value="ECO:0007669"/>
    <property type="project" value="UniProtKB-ARBA"/>
</dbReference>
<evidence type="ECO:0000259" key="7">
    <source>
        <dbReference type="Pfam" id="PF00924"/>
    </source>
</evidence>
<evidence type="ECO:0000256" key="2">
    <source>
        <dbReference type="ARBA" id="ARBA00008017"/>
    </source>
</evidence>
<keyword evidence="5 6" id="KW-0472">Membrane</keyword>
<evidence type="ECO:0000256" key="6">
    <source>
        <dbReference type="SAM" id="Phobius"/>
    </source>
</evidence>
<evidence type="ECO:0000313" key="9">
    <source>
        <dbReference type="Proteomes" id="UP000243413"/>
    </source>
</evidence>
<gene>
    <name evidence="8" type="ORF">SAMN05216271_1132</name>
</gene>
<dbReference type="PANTHER" id="PTHR30566:SF25">
    <property type="entry name" value="INNER MEMBRANE PROTEIN"/>
    <property type="match status" value="1"/>
</dbReference>
<evidence type="ECO:0000256" key="3">
    <source>
        <dbReference type="ARBA" id="ARBA00022692"/>
    </source>
</evidence>
<comment type="similarity">
    <text evidence="2">Belongs to the MscS (TC 1.A.23) family.</text>
</comment>
<evidence type="ECO:0000256" key="1">
    <source>
        <dbReference type="ARBA" id="ARBA00004141"/>
    </source>
</evidence>
<comment type="subcellular location">
    <subcellularLocation>
        <location evidence="1">Membrane</location>
        <topology evidence="1">Multi-pass membrane protein</topology>
    </subcellularLocation>
</comment>
<evidence type="ECO:0000313" key="8">
    <source>
        <dbReference type="EMBL" id="SDS09087.1"/>
    </source>
</evidence>
<organism evidence="8 9">
    <name type="scientific">Halopseudomonas sabulinigri</name>
    <dbReference type="NCBI Taxonomy" id="472181"/>
    <lineage>
        <taxon>Bacteria</taxon>
        <taxon>Pseudomonadati</taxon>
        <taxon>Pseudomonadota</taxon>
        <taxon>Gammaproteobacteria</taxon>
        <taxon>Pseudomonadales</taxon>
        <taxon>Pseudomonadaceae</taxon>
        <taxon>Halopseudomonas</taxon>
    </lineage>
</organism>
<feature type="transmembrane region" description="Helical" evidence="6">
    <location>
        <begin position="122"/>
        <end position="143"/>
    </location>
</feature>
<dbReference type="RefSeq" id="WP_092288378.1">
    <property type="nucleotide sequence ID" value="NZ_LT629763.1"/>
</dbReference>
<dbReference type="Pfam" id="PF00924">
    <property type="entry name" value="MS_channel_2nd"/>
    <property type="match status" value="1"/>
</dbReference>
<feature type="transmembrane region" description="Helical" evidence="6">
    <location>
        <begin position="75"/>
        <end position="92"/>
    </location>
</feature>
<dbReference type="STRING" id="472181.SAMN05216271_1132"/>
<dbReference type="PANTHER" id="PTHR30566">
    <property type="entry name" value="YNAI-RELATED MECHANOSENSITIVE ION CHANNEL"/>
    <property type="match status" value="1"/>
</dbReference>
<dbReference type="OrthoDB" id="9792218at2"/>
<feature type="transmembrane region" description="Helical" evidence="6">
    <location>
        <begin position="46"/>
        <end position="63"/>
    </location>
</feature>
<dbReference type="InterPro" id="IPR011014">
    <property type="entry name" value="MscS_channel_TM-2"/>
</dbReference>